<keyword evidence="3" id="KW-1185">Reference proteome</keyword>
<dbReference type="AlphaFoldDB" id="A0A6A6DXR0"/>
<evidence type="ECO:0000256" key="1">
    <source>
        <dbReference type="SAM" id="MobiDB-lite"/>
    </source>
</evidence>
<sequence>MAESDSDALDEDENEDENKEDEFEDANDSMPPLLQYMSVWRMVIGKDTLPGVKSGVYKEGAISMR</sequence>
<dbReference type="Proteomes" id="UP000800200">
    <property type="component" value="Unassembled WGS sequence"/>
</dbReference>
<gene>
    <name evidence="2" type="ORF">K469DRAFT_711105</name>
</gene>
<accession>A0A6A6DXR0</accession>
<dbReference type="EMBL" id="ML994644">
    <property type="protein sequence ID" value="KAF2183152.1"/>
    <property type="molecule type" value="Genomic_DNA"/>
</dbReference>
<evidence type="ECO:0000313" key="2">
    <source>
        <dbReference type="EMBL" id="KAF2183152.1"/>
    </source>
</evidence>
<name>A0A6A6DXR0_9PEZI</name>
<feature type="region of interest" description="Disordered" evidence="1">
    <location>
        <begin position="1"/>
        <end position="30"/>
    </location>
</feature>
<evidence type="ECO:0000313" key="3">
    <source>
        <dbReference type="Proteomes" id="UP000800200"/>
    </source>
</evidence>
<organism evidence="2 3">
    <name type="scientific">Zopfia rhizophila CBS 207.26</name>
    <dbReference type="NCBI Taxonomy" id="1314779"/>
    <lineage>
        <taxon>Eukaryota</taxon>
        <taxon>Fungi</taxon>
        <taxon>Dikarya</taxon>
        <taxon>Ascomycota</taxon>
        <taxon>Pezizomycotina</taxon>
        <taxon>Dothideomycetes</taxon>
        <taxon>Dothideomycetes incertae sedis</taxon>
        <taxon>Zopfiaceae</taxon>
        <taxon>Zopfia</taxon>
    </lineage>
</organism>
<protein>
    <submittedName>
        <fullName evidence="2">Uncharacterized protein</fullName>
    </submittedName>
</protein>
<reference evidence="2" key="1">
    <citation type="journal article" date="2020" name="Stud. Mycol.">
        <title>101 Dothideomycetes genomes: a test case for predicting lifestyles and emergence of pathogens.</title>
        <authorList>
            <person name="Haridas S."/>
            <person name="Albert R."/>
            <person name="Binder M."/>
            <person name="Bloem J."/>
            <person name="Labutti K."/>
            <person name="Salamov A."/>
            <person name="Andreopoulos B."/>
            <person name="Baker S."/>
            <person name="Barry K."/>
            <person name="Bills G."/>
            <person name="Bluhm B."/>
            <person name="Cannon C."/>
            <person name="Castanera R."/>
            <person name="Culley D."/>
            <person name="Daum C."/>
            <person name="Ezra D."/>
            <person name="Gonzalez J."/>
            <person name="Henrissat B."/>
            <person name="Kuo A."/>
            <person name="Liang C."/>
            <person name="Lipzen A."/>
            <person name="Lutzoni F."/>
            <person name="Magnuson J."/>
            <person name="Mondo S."/>
            <person name="Nolan M."/>
            <person name="Ohm R."/>
            <person name="Pangilinan J."/>
            <person name="Park H.-J."/>
            <person name="Ramirez L."/>
            <person name="Alfaro M."/>
            <person name="Sun H."/>
            <person name="Tritt A."/>
            <person name="Yoshinaga Y."/>
            <person name="Zwiers L.-H."/>
            <person name="Turgeon B."/>
            <person name="Goodwin S."/>
            <person name="Spatafora J."/>
            <person name="Crous P."/>
            <person name="Grigoriev I."/>
        </authorList>
    </citation>
    <scope>NUCLEOTIDE SEQUENCE</scope>
    <source>
        <strain evidence="2">CBS 207.26</strain>
    </source>
</reference>
<proteinExistence type="predicted"/>
<feature type="compositionally biased region" description="Acidic residues" evidence="1">
    <location>
        <begin position="1"/>
        <end position="27"/>
    </location>
</feature>